<keyword evidence="8" id="KW-0732">Signal</keyword>
<evidence type="ECO:0000256" key="2">
    <source>
        <dbReference type="ARBA" id="ARBA00006058"/>
    </source>
</evidence>
<evidence type="ECO:0000256" key="3">
    <source>
        <dbReference type="ARBA" id="ARBA00022692"/>
    </source>
</evidence>
<feature type="signal peptide" evidence="8">
    <location>
        <begin position="1"/>
        <end position="26"/>
    </location>
</feature>
<feature type="chain" id="PRO_5034280346" evidence="8">
    <location>
        <begin position="27"/>
        <end position="876"/>
    </location>
</feature>
<accession>A0A8B7Y279</accession>
<keyword evidence="4 7" id="KW-1133">Transmembrane helix</keyword>
<dbReference type="PANTHER" id="PTHR22730">
    <property type="entry name" value="PROMININ PROM PROTEIN"/>
    <property type="match status" value="1"/>
</dbReference>
<dbReference type="PANTHER" id="PTHR22730:SF1">
    <property type="entry name" value="PROMININ-LIKE PROTEIN"/>
    <property type="match status" value="1"/>
</dbReference>
<evidence type="ECO:0000313" key="10">
    <source>
        <dbReference type="RefSeq" id="XP_022086632.1"/>
    </source>
</evidence>
<keyword evidence="3 7" id="KW-0812">Transmembrane</keyword>
<dbReference type="GO" id="GO:0015485">
    <property type="term" value="F:cholesterol binding"/>
    <property type="evidence" value="ECO:0007669"/>
    <property type="project" value="TreeGrafter"/>
</dbReference>
<dbReference type="GO" id="GO:0005929">
    <property type="term" value="C:cilium"/>
    <property type="evidence" value="ECO:0007669"/>
    <property type="project" value="TreeGrafter"/>
</dbReference>
<dbReference type="AlphaFoldDB" id="A0A8B7Y279"/>
<feature type="transmembrane region" description="Helical" evidence="7">
    <location>
        <begin position="162"/>
        <end position="188"/>
    </location>
</feature>
<evidence type="ECO:0000313" key="9">
    <source>
        <dbReference type="Proteomes" id="UP000694845"/>
    </source>
</evidence>
<dbReference type="GO" id="GO:0016324">
    <property type="term" value="C:apical plasma membrane"/>
    <property type="evidence" value="ECO:0007669"/>
    <property type="project" value="TreeGrafter"/>
</dbReference>
<keyword evidence="9" id="KW-1185">Reference proteome</keyword>
<feature type="transmembrane region" description="Helical" evidence="7">
    <location>
        <begin position="829"/>
        <end position="849"/>
    </location>
</feature>
<evidence type="ECO:0000256" key="7">
    <source>
        <dbReference type="SAM" id="Phobius"/>
    </source>
</evidence>
<dbReference type="InterPro" id="IPR008795">
    <property type="entry name" value="Prominin"/>
</dbReference>
<feature type="transmembrane region" description="Helical" evidence="7">
    <location>
        <begin position="501"/>
        <end position="526"/>
    </location>
</feature>
<dbReference type="OrthoDB" id="10065208at2759"/>
<dbReference type="GeneID" id="110977111"/>
<comment type="subcellular location">
    <subcellularLocation>
        <location evidence="1">Membrane</location>
        <topology evidence="1">Multi-pass membrane protein</topology>
    </subcellularLocation>
</comment>
<evidence type="ECO:0000256" key="4">
    <source>
        <dbReference type="ARBA" id="ARBA00022989"/>
    </source>
</evidence>
<reference evidence="10" key="1">
    <citation type="submission" date="2025-08" db="UniProtKB">
        <authorList>
            <consortium name="RefSeq"/>
        </authorList>
    </citation>
    <scope>IDENTIFICATION</scope>
</reference>
<proteinExistence type="inferred from homology"/>
<feature type="transmembrane region" description="Helical" evidence="7">
    <location>
        <begin position="454"/>
        <end position="481"/>
    </location>
</feature>
<sequence length="876" mass="94255">MAKPPGGSHFLCILVTTAVIISSSAAQDEASAGHGEPSSALPGRARTASGLVSRWVLFGGELSENLGWLLSSYADLAREFVYKITPKGFPWDPLIDVFVGSPEVIQALWEIVKSEAGIFGVSLVFLLLGLLLPISGVFFCLCRCCGQCGAVRREERIRKLACCTGVIMGTFLVVFSLLVVAASCFTILSGERLSQSVMHFEGKVNSIMDDIDNFQDKLLGDLRQVGNISYIIHNTMQSLEDANNAIFGPVATEFESISVLLNSTVLQLNQDLGPPLTSLSAITGSLGGTIGQLKTDGLAFQTVVNDVASELQNFRDSDCSGSVPDTVGGVCTFIPDHSPFAGSLSYSMLNAYDVTPIVMYTAIPGPALTGISDLLLTGDSALREAQAAVSYATDDVFQDIGDTLATIQTTVTATTDEVVSGLEESLGESLDTQVFRDQVGEYVDLVEEYDMYSYVAFMVFASLGFVMSLLCLLGVLCGGCAHDKTRRPSERTKISECGGKFMMGSTWWTFVFAFLFCLPTAVWFIVGANVTLICDAMNDLTIMDKLVDNPLLWNGSTLLDSVVRFGNSPLNLTARHFLEDCQEDQAIYEALHLSSVGLLDGIDAVDISEFMPYVDAFRQNMSSTINSLDLLTGPTPLTLLVSALSVPAFPLVSMVHSVGTLKGLTEAVPGQGAIDALNLFINKTWEAYDAHGASQPDFQQQVDNANSILTDLESLVTMQADLLALLNTYTSEVTSFEASFYEVKNLTLDALPSIASGSQDLLDLSSDATNLIETSLNSYIDDLVVSAEELVTGPINKIENEVGRCGVVAEAYEATVAEVCVHFLTGFNALWLSTGIISLCCLPIIVLNVRLSKYVRRARPTEGARYRDGRPATRDA</sequence>
<dbReference type="Pfam" id="PF05478">
    <property type="entry name" value="Prominin"/>
    <property type="match status" value="1"/>
</dbReference>
<evidence type="ECO:0000256" key="1">
    <source>
        <dbReference type="ARBA" id="ARBA00004141"/>
    </source>
</evidence>
<dbReference type="KEGG" id="aplc:110977111"/>
<protein>
    <submittedName>
        <fullName evidence="10">Prominin-1-like isoform X1</fullName>
    </submittedName>
</protein>
<name>A0A8B7Y279_ACAPL</name>
<comment type="similarity">
    <text evidence="2">Belongs to the prominin family.</text>
</comment>
<feature type="transmembrane region" description="Helical" evidence="7">
    <location>
        <begin position="118"/>
        <end position="141"/>
    </location>
</feature>
<dbReference type="Proteomes" id="UP000694845">
    <property type="component" value="Unplaced"/>
</dbReference>
<dbReference type="GO" id="GO:0005902">
    <property type="term" value="C:microvillus"/>
    <property type="evidence" value="ECO:0007669"/>
    <property type="project" value="TreeGrafter"/>
</dbReference>
<keyword evidence="6" id="KW-0325">Glycoprotein</keyword>
<dbReference type="RefSeq" id="XP_022086632.1">
    <property type="nucleotide sequence ID" value="XM_022230940.1"/>
</dbReference>
<keyword evidence="5 7" id="KW-0472">Membrane</keyword>
<evidence type="ECO:0000256" key="5">
    <source>
        <dbReference type="ARBA" id="ARBA00023136"/>
    </source>
</evidence>
<dbReference type="GO" id="GO:0071914">
    <property type="term" value="C:prominosome"/>
    <property type="evidence" value="ECO:0007669"/>
    <property type="project" value="TreeGrafter"/>
</dbReference>
<evidence type="ECO:0000256" key="8">
    <source>
        <dbReference type="SAM" id="SignalP"/>
    </source>
</evidence>
<organism evidence="9 10">
    <name type="scientific">Acanthaster planci</name>
    <name type="common">Crown-of-thorns starfish</name>
    <dbReference type="NCBI Taxonomy" id="133434"/>
    <lineage>
        <taxon>Eukaryota</taxon>
        <taxon>Metazoa</taxon>
        <taxon>Echinodermata</taxon>
        <taxon>Eleutherozoa</taxon>
        <taxon>Asterozoa</taxon>
        <taxon>Asteroidea</taxon>
        <taxon>Valvatacea</taxon>
        <taxon>Valvatida</taxon>
        <taxon>Acanthasteridae</taxon>
        <taxon>Acanthaster</taxon>
    </lineage>
</organism>
<gene>
    <name evidence="10" type="primary">LOC110977111</name>
</gene>
<dbReference type="GO" id="GO:0009986">
    <property type="term" value="C:cell surface"/>
    <property type="evidence" value="ECO:0007669"/>
    <property type="project" value="TreeGrafter"/>
</dbReference>
<evidence type="ECO:0000256" key="6">
    <source>
        <dbReference type="ARBA" id="ARBA00023180"/>
    </source>
</evidence>